<name>A0AAV1WVR4_LUPLU</name>
<reference evidence="1 2" key="1">
    <citation type="submission" date="2024-03" db="EMBL/GenBank/DDBJ databases">
        <authorList>
            <person name="Martinez-Hernandez J."/>
        </authorList>
    </citation>
    <scope>NUCLEOTIDE SEQUENCE [LARGE SCALE GENOMIC DNA]</scope>
</reference>
<dbReference type="PANTHER" id="PTHR46700:SF2">
    <property type="entry name" value="ARM REPEAT SUPERFAMILY PROTEIN"/>
    <property type="match status" value="1"/>
</dbReference>
<gene>
    <name evidence="1" type="ORF">LLUT_LOCUS14569</name>
</gene>
<comment type="caution">
    <text evidence="1">The sequence shown here is derived from an EMBL/GenBank/DDBJ whole genome shotgun (WGS) entry which is preliminary data.</text>
</comment>
<dbReference type="AlphaFoldDB" id="A0AAV1WVR4"/>
<protein>
    <submittedName>
        <fullName evidence="1">Uncharacterized protein</fullName>
    </submittedName>
</protein>
<proteinExistence type="predicted"/>
<dbReference type="PANTHER" id="PTHR46700">
    <property type="entry name" value="ARM REPEAT SUPERFAMILY PROTEIN"/>
    <property type="match status" value="1"/>
</dbReference>
<accession>A0AAV1WVR4</accession>
<dbReference type="Proteomes" id="UP001497480">
    <property type="component" value="Unassembled WGS sequence"/>
</dbReference>
<keyword evidence="2" id="KW-1185">Reference proteome</keyword>
<evidence type="ECO:0000313" key="1">
    <source>
        <dbReference type="EMBL" id="CAL0313509.1"/>
    </source>
</evidence>
<organism evidence="1 2">
    <name type="scientific">Lupinus luteus</name>
    <name type="common">European yellow lupine</name>
    <dbReference type="NCBI Taxonomy" id="3873"/>
    <lineage>
        <taxon>Eukaryota</taxon>
        <taxon>Viridiplantae</taxon>
        <taxon>Streptophyta</taxon>
        <taxon>Embryophyta</taxon>
        <taxon>Tracheophyta</taxon>
        <taxon>Spermatophyta</taxon>
        <taxon>Magnoliopsida</taxon>
        <taxon>eudicotyledons</taxon>
        <taxon>Gunneridae</taxon>
        <taxon>Pentapetalae</taxon>
        <taxon>rosids</taxon>
        <taxon>fabids</taxon>
        <taxon>Fabales</taxon>
        <taxon>Fabaceae</taxon>
        <taxon>Papilionoideae</taxon>
        <taxon>50 kb inversion clade</taxon>
        <taxon>genistoids sensu lato</taxon>
        <taxon>core genistoids</taxon>
        <taxon>Genisteae</taxon>
        <taxon>Lupinus</taxon>
    </lineage>
</organism>
<sequence>MRVLLEVAILGSPLAQKRALILLPWLKDQKETKMGPHSGPQILRSALGSLVNPRETKEEKRMMKNLVKESLHRIMLTMNSVSSMRNELAK</sequence>
<dbReference type="EMBL" id="CAXHTB010000010">
    <property type="protein sequence ID" value="CAL0313509.1"/>
    <property type="molecule type" value="Genomic_DNA"/>
</dbReference>
<evidence type="ECO:0000313" key="2">
    <source>
        <dbReference type="Proteomes" id="UP001497480"/>
    </source>
</evidence>